<dbReference type="PANTHER" id="PTHR11680:SF35">
    <property type="entry name" value="SERINE HYDROXYMETHYLTRANSFERASE 1"/>
    <property type="match status" value="1"/>
</dbReference>
<dbReference type="GO" id="GO:0008168">
    <property type="term" value="F:methyltransferase activity"/>
    <property type="evidence" value="ECO:0007669"/>
    <property type="project" value="UniProtKB-KW"/>
</dbReference>
<dbReference type="GO" id="GO:0005829">
    <property type="term" value="C:cytosol"/>
    <property type="evidence" value="ECO:0007669"/>
    <property type="project" value="TreeGrafter"/>
</dbReference>
<dbReference type="SUPFAM" id="SSF53383">
    <property type="entry name" value="PLP-dependent transferases"/>
    <property type="match status" value="1"/>
</dbReference>
<comment type="subcellular location">
    <subcellularLocation>
        <location evidence="8">Cytoplasm</location>
    </subcellularLocation>
</comment>
<evidence type="ECO:0000256" key="7">
    <source>
        <dbReference type="ARBA" id="ARBA00022898"/>
    </source>
</evidence>
<evidence type="ECO:0000256" key="9">
    <source>
        <dbReference type="PIRSR" id="PIRSR000412-50"/>
    </source>
</evidence>
<dbReference type="GO" id="GO:0004372">
    <property type="term" value="F:glycine hydroxymethyltransferase activity"/>
    <property type="evidence" value="ECO:0007669"/>
    <property type="project" value="UniProtKB-UniRule"/>
</dbReference>
<comment type="catalytic activity">
    <reaction evidence="8">
        <text>(6R)-5,10-methylene-5,6,7,8-tetrahydrofolate + glycine + H2O = (6S)-5,6,7,8-tetrahydrofolate + L-serine</text>
        <dbReference type="Rhea" id="RHEA:15481"/>
        <dbReference type="ChEBI" id="CHEBI:15377"/>
        <dbReference type="ChEBI" id="CHEBI:15636"/>
        <dbReference type="ChEBI" id="CHEBI:33384"/>
        <dbReference type="ChEBI" id="CHEBI:57305"/>
        <dbReference type="ChEBI" id="CHEBI:57453"/>
        <dbReference type="EC" id="2.1.2.1"/>
    </reaction>
</comment>
<feature type="binding site" evidence="8">
    <location>
        <position position="301"/>
    </location>
    <ligand>
        <name>(6S)-5,6,7,8-tetrahydrofolate</name>
        <dbReference type="ChEBI" id="CHEBI:57453"/>
    </ligand>
</feature>
<feature type="site" description="Plays an important role in substrate specificity" evidence="8">
    <location>
        <position position="285"/>
    </location>
</feature>
<dbReference type="RefSeq" id="WP_078297385.1">
    <property type="nucleotide sequence ID" value="NZ_PECK01000002.1"/>
</dbReference>
<accession>A0A4R8SK18</accession>
<dbReference type="EC" id="2.1.2.1" evidence="8"/>
<sequence>MTTSASSDIAQGAQYAETASAAYRAALEVIETIEPRIADATRKELADQRDSLKLIASENYASPAVLLTMGTWLSDKYAEGTIGHRFYAGCQNIDTVEALAAEHARELFGAPYAYAQPHSGIDANLVAYWAILATRVEAPALAEKGVRNVNDLSETDWEELRHQYGNQRLMGMSLDTGGHLTHGFRPNISGKMFHQRSYGTDPETGLLDYDALAAAAREFKPLVLVGGYSAYPRRVNFAKLREIADEVGATLFVDMAHFAGLVAGKVFTGDEDPVPHAHITTTTTHKSLRGPRGGLVLATAEYSDAVDKGCPMVLGGPLSHVMAAKAVALAEARQPSFQVYAQRVADNAKSLAEGFLKRGARLVTGGTDNHLVLLDVQSFGLTGRQAESALLDAGVVTNRNSIPADPNGAWYTSGIRFGTPALTSRGFNADEFDKVAELVVDVLSNTEADGTSKAKYTLADGVADRVRAASAELLAANPLYPGLTL</sequence>
<comment type="cofactor">
    <cofactor evidence="1 8 9">
        <name>pyridoxal 5'-phosphate</name>
        <dbReference type="ChEBI" id="CHEBI:597326"/>
    </cofactor>
</comment>
<dbReference type="InterPro" id="IPR039429">
    <property type="entry name" value="SHMT-like_dom"/>
</dbReference>
<dbReference type="UniPathway" id="UPA00193"/>
<reference evidence="13 14" key="1">
    <citation type="journal article" date="2019" name="Sci. Rep.">
        <title>Extended insight into the Mycobacterium chelonae-abscessus complex through whole genome sequencing of Mycobacterium salmoniphilum outbreak and Mycobacterium salmoniphilum-like strains.</title>
        <authorList>
            <person name="Behra P.R.K."/>
            <person name="Das S."/>
            <person name="Pettersson B.M.F."/>
            <person name="Shirreff L."/>
            <person name="DuCote T."/>
            <person name="Jacobsson K.G."/>
            <person name="Ennis D.G."/>
            <person name="Kirsebom L.A."/>
        </authorList>
    </citation>
    <scope>NUCLEOTIDE SEQUENCE [LARGE SCALE GENOMIC DNA]</scope>
    <source>
        <strain evidence="12 13">CCUG 60883</strain>
        <strain evidence="11 14">CCUG 60885</strain>
    </source>
</reference>
<evidence type="ECO:0000256" key="8">
    <source>
        <dbReference type="HAMAP-Rule" id="MF_00051"/>
    </source>
</evidence>
<evidence type="ECO:0000313" key="11">
    <source>
        <dbReference type="EMBL" id="TDZ97591.1"/>
    </source>
</evidence>
<evidence type="ECO:0000259" key="10">
    <source>
        <dbReference type="Pfam" id="PF00464"/>
    </source>
</evidence>
<dbReference type="UniPathway" id="UPA00288">
    <property type="reaction ID" value="UER01023"/>
</dbReference>
<keyword evidence="13" id="KW-1185">Reference proteome</keyword>
<comment type="caution">
    <text evidence="11">The sequence shown here is derived from an EMBL/GenBank/DDBJ whole genome shotgun (WGS) entry which is preliminary data.</text>
</comment>
<dbReference type="NCBIfam" id="NF000586">
    <property type="entry name" value="PRK00011.1"/>
    <property type="match status" value="1"/>
</dbReference>
<evidence type="ECO:0000256" key="2">
    <source>
        <dbReference type="ARBA" id="ARBA00006376"/>
    </source>
</evidence>
<dbReference type="InterPro" id="IPR015422">
    <property type="entry name" value="PyrdxlP-dep_Trfase_small"/>
</dbReference>
<evidence type="ECO:0000313" key="12">
    <source>
        <dbReference type="EMBL" id="TEA01821.1"/>
    </source>
</evidence>
<dbReference type="InterPro" id="IPR015421">
    <property type="entry name" value="PyrdxlP-dep_Trfase_major"/>
</dbReference>
<feature type="binding site" evidence="8">
    <location>
        <begin position="178"/>
        <end position="180"/>
    </location>
    <ligand>
        <name>(6S)-5,6,7,8-tetrahydrofolate</name>
        <dbReference type="ChEBI" id="CHEBI:57453"/>
    </ligand>
</feature>
<comment type="similarity">
    <text evidence="2 8">Belongs to the SHMT family.</text>
</comment>
<comment type="function">
    <text evidence="8">Catalyzes the reversible interconversion of serine and glycine with tetrahydrofolate (THF) serving as the one-carbon carrier. This reaction serves as the major source of one-carbon groups required for the biosynthesis of purines, thymidylate, methionine, and other important biomolecules. Also exhibits THF-independent aldolase activity toward beta-hydroxyamino acids, producing glycine and aldehydes, via a retro-aldol mechanism.</text>
</comment>
<dbReference type="Gene3D" id="3.90.1150.10">
    <property type="entry name" value="Aspartate Aminotransferase, domain 1"/>
    <property type="match status" value="1"/>
</dbReference>
<dbReference type="GO" id="GO:0032259">
    <property type="term" value="P:methylation"/>
    <property type="evidence" value="ECO:0007669"/>
    <property type="project" value="UniProtKB-KW"/>
</dbReference>
<feature type="modified residue" description="N6-(pyridoxal phosphate)lysine" evidence="8 9">
    <location>
        <position position="286"/>
    </location>
</feature>
<dbReference type="InterPro" id="IPR015424">
    <property type="entry name" value="PyrdxlP-dep_Trfase"/>
</dbReference>
<organism evidence="11 14">
    <name type="scientific">Mycobacteroides salmoniphilum</name>
    <dbReference type="NCBI Taxonomy" id="404941"/>
    <lineage>
        <taxon>Bacteria</taxon>
        <taxon>Bacillati</taxon>
        <taxon>Actinomycetota</taxon>
        <taxon>Actinomycetes</taxon>
        <taxon>Mycobacteriales</taxon>
        <taxon>Mycobacteriaceae</taxon>
        <taxon>Mycobacteroides</taxon>
    </lineage>
</organism>
<feature type="domain" description="Serine hydroxymethyltransferase-like" evidence="10">
    <location>
        <begin position="166"/>
        <end position="438"/>
    </location>
</feature>
<evidence type="ECO:0000313" key="13">
    <source>
        <dbReference type="Proteomes" id="UP000294844"/>
    </source>
</evidence>
<dbReference type="InterPro" id="IPR019798">
    <property type="entry name" value="Ser_HO-MeTrfase_PLP_BS"/>
</dbReference>
<keyword evidence="3 8" id="KW-0963">Cytoplasm</keyword>
<name>A0A4R8SK18_9MYCO</name>
<evidence type="ECO:0000256" key="1">
    <source>
        <dbReference type="ARBA" id="ARBA00001933"/>
    </source>
</evidence>
<comment type="caution">
    <text evidence="8">Lacks conserved residue(s) required for the propagation of feature annotation.</text>
</comment>
<dbReference type="PIRSF" id="PIRSF000412">
    <property type="entry name" value="SHMT"/>
    <property type="match status" value="1"/>
</dbReference>
<keyword evidence="4 8" id="KW-0554">One-carbon metabolism</keyword>
<dbReference type="HAMAP" id="MF_00051">
    <property type="entry name" value="SHMT"/>
    <property type="match status" value="1"/>
</dbReference>
<evidence type="ECO:0000256" key="6">
    <source>
        <dbReference type="ARBA" id="ARBA00022679"/>
    </source>
</evidence>
<keyword evidence="5 8" id="KW-0028">Amino-acid biosynthesis</keyword>
<keyword evidence="6 8" id="KW-0808">Transferase</keyword>
<dbReference type="PANTHER" id="PTHR11680">
    <property type="entry name" value="SERINE HYDROXYMETHYLTRANSFERASE"/>
    <property type="match status" value="1"/>
</dbReference>
<dbReference type="Gene3D" id="3.40.640.10">
    <property type="entry name" value="Type I PLP-dependent aspartate aminotransferase-like (Major domain)"/>
    <property type="match status" value="1"/>
</dbReference>
<feature type="domain" description="Serine hydroxymethyltransferase-like" evidence="10">
    <location>
        <begin position="31"/>
        <end position="134"/>
    </location>
</feature>
<dbReference type="Proteomes" id="UP000295685">
    <property type="component" value="Unassembled WGS sequence"/>
</dbReference>
<dbReference type="PROSITE" id="PS00096">
    <property type="entry name" value="SHMT"/>
    <property type="match status" value="1"/>
</dbReference>
<dbReference type="GO" id="GO:0030170">
    <property type="term" value="F:pyridoxal phosphate binding"/>
    <property type="evidence" value="ECO:0007669"/>
    <property type="project" value="UniProtKB-UniRule"/>
</dbReference>
<dbReference type="NCBIfam" id="NF010094">
    <property type="entry name" value="PRK13580.1"/>
    <property type="match status" value="1"/>
</dbReference>
<dbReference type="EMBL" id="PECK01000002">
    <property type="protein sequence ID" value="TDZ97591.1"/>
    <property type="molecule type" value="Genomic_DNA"/>
</dbReference>
<dbReference type="FunFam" id="3.40.640.10:FF:000065">
    <property type="entry name" value="Serine hydroxymethyltransferase"/>
    <property type="match status" value="1"/>
</dbReference>
<dbReference type="AlphaFoldDB" id="A0A4R8SK18"/>
<comment type="pathway">
    <text evidence="8">One-carbon metabolism; tetrahydrofolate interconversion.</text>
</comment>
<keyword evidence="11" id="KW-0489">Methyltransferase</keyword>
<comment type="subunit">
    <text evidence="8">Homodimer.</text>
</comment>
<keyword evidence="7 8" id="KW-0663">Pyridoxal phosphate</keyword>
<protein>
    <recommendedName>
        <fullName evidence="8">Serine hydroxymethyltransferase</fullName>
        <shortName evidence="8">SHMT</shortName>
        <shortName evidence="8">Serine methylase</shortName>
        <ecNumber evidence="8">2.1.2.1</ecNumber>
    </recommendedName>
</protein>
<evidence type="ECO:0000256" key="3">
    <source>
        <dbReference type="ARBA" id="ARBA00022490"/>
    </source>
</evidence>
<comment type="pathway">
    <text evidence="8">Amino-acid biosynthesis; glycine biosynthesis; glycine from L-serine: step 1/1.</text>
</comment>
<gene>
    <name evidence="8 11" type="primary">glyA</name>
    <name evidence="12" type="ORF">CCUG60883_04360</name>
    <name evidence="11" type="ORF">CCUG60885_01140</name>
</gene>
<dbReference type="InterPro" id="IPR001085">
    <property type="entry name" value="Ser_HO-MeTrfase"/>
</dbReference>
<feature type="binding site" evidence="8">
    <location>
        <position position="174"/>
    </location>
    <ligand>
        <name>(6S)-5,6,7,8-tetrahydrofolate</name>
        <dbReference type="ChEBI" id="CHEBI:57453"/>
    </ligand>
</feature>
<dbReference type="CDD" id="cd00378">
    <property type="entry name" value="SHMT"/>
    <property type="match status" value="1"/>
</dbReference>
<dbReference type="Proteomes" id="UP000294844">
    <property type="component" value="Unassembled WGS sequence"/>
</dbReference>
<dbReference type="FunFam" id="3.40.640.10:FF:000060">
    <property type="entry name" value="Serine hydroxymethyltransferase"/>
    <property type="match status" value="1"/>
</dbReference>
<dbReference type="GO" id="GO:0035999">
    <property type="term" value="P:tetrahydrofolate interconversion"/>
    <property type="evidence" value="ECO:0007669"/>
    <property type="project" value="UniProtKB-UniRule"/>
</dbReference>
<evidence type="ECO:0000256" key="4">
    <source>
        <dbReference type="ARBA" id="ARBA00022563"/>
    </source>
</evidence>
<dbReference type="GO" id="GO:0019264">
    <property type="term" value="P:glycine biosynthetic process from serine"/>
    <property type="evidence" value="ECO:0007669"/>
    <property type="project" value="UniProtKB-UniRule"/>
</dbReference>
<evidence type="ECO:0000256" key="5">
    <source>
        <dbReference type="ARBA" id="ARBA00022605"/>
    </source>
</evidence>
<dbReference type="OrthoDB" id="9803846at2"/>
<evidence type="ECO:0000313" key="14">
    <source>
        <dbReference type="Proteomes" id="UP000295685"/>
    </source>
</evidence>
<dbReference type="EMBL" id="PECM01000010">
    <property type="protein sequence ID" value="TEA01821.1"/>
    <property type="molecule type" value="Genomic_DNA"/>
</dbReference>
<dbReference type="InterPro" id="IPR049943">
    <property type="entry name" value="Ser_HO-MeTrfase-like"/>
</dbReference>
<dbReference type="Pfam" id="PF00464">
    <property type="entry name" value="SHMT"/>
    <property type="match status" value="2"/>
</dbReference>
<proteinExistence type="inferred from homology"/>